<name>A0A0K1LT16_9CAUD</name>
<dbReference type="EMBL" id="KR997933">
    <property type="protein sequence ID" value="AKU45313.1"/>
    <property type="molecule type" value="Genomic_DNA"/>
</dbReference>
<evidence type="ECO:0000313" key="2">
    <source>
        <dbReference type="Proteomes" id="UP000222075"/>
    </source>
</evidence>
<reference evidence="1 2" key="1">
    <citation type="journal article" date="2016" name="BMC Microbiol.">
        <title>Characterization of mycobacteria and mycobacteriophages isolated from compost at the Sao Paulo Zoo Park Foundation in Brazil and creation of the new mycobacteriophage Cluster U.</title>
        <authorList>
            <person name="Lima-Junior J.D."/>
            <person name="Viana-Niero C."/>
            <person name="Conde Oliveira D.V."/>
            <person name="Machado G.E."/>
            <person name="Rabello M.C."/>
            <person name="Martins-Junior J."/>
            <person name="Martins L.F."/>
            <person name="Digiampietri L.A."/>
            <person name="da Silva A.M."/>
            <person name="Setubal J.C."/>
            <person name="Russell D.A."/>
            <person name="Jacobs-Sera D."/>
            <person name="Pope W.H."/>
            <person name="Hatfull G.F."/>
            <person name="Leao S.C."/>
        </authorList>
    </citation>
    <scope>NUCLEOTIDE SEQUENCE [LARGE SCALE GENOMIC DNA]</scope>
</reference>
<dbReference type="Proteomes" id="UP000222075">
    <property type="component" value="Segment"/>
</dbReference>
<protein>
    <submittedName>
        <fullName evidence="1">Uncharacterized protein</fullName>
    </submittedName>
</protein>
<organism evidence="1 2">
    <name type="scientific">Mycobacterium phage Madruga</name>
    <dbReference type="NCBI Taxonomy" id="1675552"/>
    <lineage>
        <taxon>Viruses</taxon>
        <taxon>Duplodnaviria</taxon>
        <taxon>Heunggongvirae</taxon>
        <taxon>Uroviricota</taxon>
        <taxon>Caudoviricetes</taxon>
        <taxon>Patiencevirus</taxon>
        <taxon>Patiencevirus patience</taxon>
    </lineage>
</organism>
<evidence type="ECO:0000313" key="1">
    <source>
        <dbReference type="EMBL" id="AKU45313.1"/>
    </source>
</evidence>
<accession>A0A0K1LT16</accession>
<gene>
    <name evidence="1" type="ORF">MADRUGA_23</name>
</gene>
<sequence length="109" mass="11558">MADQAAITAVKLQIPEEASDLGFDDAAIGSLLDSGLTQSKAILAVLRGMSAKAVGMATSISENSSSRSINFFDNLRQLIDIWTKVVADEDVQAGNNVKEGARIYTANRV</sequence>
<proteinExistence type="predicted"/>